<feature type="compositionally biased region" description="Basic and acidic residues" evidence="1">
    <location>
        <begin position="29"/>
        <end position="39"/>
    </location>
</feature>
<dbReference type="Proteomes" id="UP000036681">
    <property type="component" value="Unplaced"/>
</dbReference>
<evidence type="ECO:0000313" key="2">
    <source>
        <dbReference type="Proteomes" id="UP000036681"/>
    </source>
</evidence>
<name>A0A0M3I0S4_ASCLU</name>
<organism evidence="2 3">
    <name type="scientific">Ascaris lumbricoides</name>
    <name type="common">Giant roundworm</name>
    <dbReference type="NCBI Taxonomy" id="6252"/>
    <lineage>
        <taxon>Eukaryota</taxon>
        <taxon>Metazoa</taxon>
        <taxon>Ecdysozoa</taxon>
        <taxon>Nematoda</taxon>
        <taxon>Chromadorea</taxon>
        <taxon>Rhabditida</taxon>
        <taxon>Spirurina</taxon>
        <taxon>Ascaridomorpha</taxon>
        <taxon>Ascaridoidea</taxon>
        <taxon>Ascarididae</taxon>
        <taxon>Ascaris</taxon>
    </lineage>
</organism>
<feature type="compositionally biased region" description="Basic and acidic residues" evidence="1">
    <location>
        <begin position="52"/>
        <end position="66"/>
    </location>
</feature>
<evidence type="ECO:0000313" key="3">
    <source>
        <dbReference type="WBParaSite" id="ALUE_0000977301-mRNA-1"/>
    </source>
</evidence>
<dbReference type="WBParaSite" id="ALUE_0000977301-mRNA-1">
    <property type="protein sequence ID" value="ALUE_0000977301-mRNA-1"/>
    <property type="gene ID" value="ALUE_0000977301"/>
</dbReference>
<evidence type="ECO:0000256" key="1">
    <source>
        <dbReference type="SAM" id="MobiDB-lite"/>
    </source>
</evidence>
<reference evidence="3" key="1">
    <citation type="submission" date="2017-02" db="UniProtKB">
        <authorList>
            <consortium name="WormBaseParasite"/>
        </authorList>
    </citation>
    <scope>IDENTIFICATION</scope>
</reference>
<feature type="region of interest" description="Disordered" evidence="1">
    <location>
        <begin position="29"/>
        <end position="94"/>
    </location>
</feature>
<accession>A0A0M3I0S4</accession>
<sequence>MKFATEKNLLHSIRGNRVGRQCCGDVVEGRGMRDIRSSEEQSNGNMPTPANEFDHREERPTFHKLSDSYSDSQRSKQSHQNQRNRGRVPPKASQCCVFDLTRSLKRVP</sequence>
<protein>
    <submittedName>
        <fullName evidence="3">Uncharacterized protein</fullName>
    </submittedName>
</protein>
<proteinExistence type="predicted"/>
<dbReference type="AlphaFoldDB" id="A0A0M3I0S4"/>
<keyword evidence="2" id="KW-1185">Reference proteome</keyword>